<keyword evidence="2" id="KW-1185">Reference proteome</keyword>
<dbReference type="Proteomes" id="UP000499080">
    <property type="component" value="Unassembled WGS sequence"/>
</dbReference>
<evidence type="ECO:0000313" key="1">
    <source>
        <dbReference type="EMBL" id="GBN11618.1"/>
    </source>
</evidence>
<proteinExistence type="predicted"/>
<dbReference type="EMBL" id="BGPR01276150">
    <property type="protein sequence ID" value="GBN11618.1"/>
    <property type="molecule type" value="Genomic_DNA"/>
</dbReference>
<reference evidence="1 2" key="1">
    <citation type="journal article" date="2019" name="Sci. Rep.">
        <title>Orb-weaving spider Araneus ventricosus genome elucidates the spidroin gene catalogue.</title>
        <authorList>
            <person name="Kono N."/>
            <person name="Nakamura H."/>
            <person name="Ohtoshi R."/>
            <person name="Moran D.A.P."/>
            <person name="Shinohara A."/>
            <person name="Yoshida Y."/>
            <person name="Fujiwara M."/>
            <person name="Mori M."/>
            <person name="Tomita M."/>
            <person name="Arakawa K."/>
        </authorList>
    </citation>
    <scope>NUCLEOTIDE SEQUENCE [LARGE SCALE GENOMIC DNA]</scope>
</reference>
<name>A0A4Y2LAC8_ARAVE</name>
<comment type="caution">
    <text evidence="1">The sequence shown here is derived from an EMBL/GenBank/DDBJ whole genome shotgun (WGS) entry which is preliminary data.</text>
</comment>
<gene>
    <name evidence="1" type="ORF">AVEN_27457_1</name>
</gene>
<accession>A0A4Y2LAC8</accession>
<evidence type="ECO:0000313" key="2">
    <source>
        <dbReference type="Proteomes" id="UP000499080"/>
    </source>
</evidence>
<protein>
    <submittedName>
        <fullName evidence="1">Uncharacterized protein</fullName>
    </submittedName>
</protein>
<dbReference type="AlphaFoldDB" id="A0A4Y2LAC8"/>
<organism evidence="1 2">
    <name type="scientific">Araneus ventricosus</name>
    <name type="common">Orbweaver spider</name>
    <name type="synonym">Epeira ventricosa</name>
    <dbReference type="NCBI Taxonomy" id="182803"/>
    <lineage>
        <taxon>Eukaryota</taxon>
        <taxon>Metazoa</taxon>
        <taxon>Ecdysozoa</taxon>
        <taxon>Arthropoda</taxon>
        <taxon>Chelicerata</taxon>
        <taxon>Arachnida</taxon>
        <taxon>Araneae</taxon>
        <taxon>Araneomorphae</taxon>
        <taxon>Entelegynae</taxon>
        <taxon>Araneoidea</taxon>
        <taxon>Araneidae</taxon>
        <taxon>Araneus</taxon>
    </lineage>
</organism>
<sequence length="94" mass="10566">MAARNGPNAVEGQLKRKVNEVHSRINGDHQFCPYSGVRKTYVAALSKIRRRAWLCLSVCGYMWLCDDFVTAFLKPNSSSFSLTNIFSSRSTSNC</sequence>